<protein>
    <recommendedName>
        <fullName evidence="2">ATPase domain-containing protein</fullName>
    </recommendedName>
</protein>
<keyword evidence="4" id="KW-1185">Reference proteome</keyword>
<dbReference type="Gene3D" id="1.25.40.10">
    <property type="entry name" value="Tetratricopeptide repeat domain"/>
    <property type="match status" value="1"/>
</dbReference>
<dbReference type="InterPro" id="IPR011990">
    <property type="entry name" value="TPR-like_helical_dom_sf"/>
</dbReference>
<comment type="caution">
    <text evidence="3">The sequence shown here is derived from an EMBL/GenBank/DDBJ whole genome shotgun (WGS) entry which is preliminary data.</text>
</comment>
<evidence type="ECO:0000313" key="4">
    <source>
        <dbReference type="Proteomes" id="UP000606776"/>
    </source>
</evidence>
<dbReference type="PANTHER" id="PTHR34301">
    <property type="entry name" value="DNA-BINDING PROTEIN-RELATED"/>
    <property type="match status" value="1"/>
</dbReference>
<name>A0ABR9VH66_9CYAN</name>
<feature type="coiled-coil region" evidence="1">
    <location>
        <begin position="495"/>
        <end position="522"/>
    </location>
</feature>
<dbReference type="EMBL" id="JADEWB010000073">
    <property type="protein sequence ID" value="MBE9237032.1"/>
    <property type="molecule type" value="Genomic_DNA"/>
</dbReference>
<proteinExistence type="predicted"/>
<accession>A0ABR9VH66</accession>
<feature type="domain" description="ATPase" evidence="2">
    <location>
        <begin position="25"/>
        <end position="241"/>
    </location>
</feature>
<dbReference type="RefSeq" id="WP_193943051.1">
    <property type="nucleotide sequence ID" value="NZ_JADEWB010000073.1"/>
</dbReference>
<evidence type="ECO:0000256" key="1">
    <source>
        <dbReference type="SAM" id="Coils"/>
    </source>
</evidence>
<gene>
    <name evidence="3" type="ORF">IQ227_13600</name>
</gene>
<dbReference type="SUPFAM" id="SSF48452">
    <property type="entry name" value="TPR-like"/>
    <property type="match status" value="1"/>
</dbReference>
<evidence type="ECO:0000313" key="3">
    <source>
        <dbReference type="EMBL" id="MBE9237032.1"/>
    </source>
</evidence>
<dbReference type="SUPFAM" id="SSF52540">
    <property type="entry name" value="P-loop containing nucleoside triphosphate hydrolases"/>
    <property type="match status" value="1"/>
</dbReference>
<dbReference type="InterPro" id="IPR011579">
    <property type="entry name" value="ATPase_dom"/>
</dbReference>
<dbReference type="Pfam" id="PF01637">
    <property type="entry name" value="ATPase_2"/>
    <property type="match status" value="1"/>
</dbReference>
<evidence type="ECO:0000259" key="2">
    <source>
        <dbReference type="Pfam" id="PF01637"/>
    </source>
</evidence>
<reference evidence="3 4" key="1">
    <citation type="submission" date="2020-10" db="EMBL/GenBank/DDBJ databases">
        <authorList>
            <person name="Castelo-Branco R."/>
            <person name="Eusebio N."/>
            <person name="Adriana R."/>
            <person name="Vieira A."/>
            <person name="Brugerolle De Fraissinette N."/>
            <person name="Rezende De Castro R."/>
            <person name="Schneider M.P."/>
            <person name="Vasconcelos V."/>
            <person name="Leao P.N."/>
        </authorList>
    </citation>
    <scope>NUCLEOTIDE SEQUENCE [LARGE SCALE GENOMIC DNA]</scope>
    <source>
        <strain evidence="3 4">LEGE 00250</strain>
    </source>
</reference>
<organism evidence="3 4">
    <name type="scientific">Sphaerospermopsis aphanizomenoides LEGE 00250</name>
    <dbReference type="NCBI Taxonomy" id="2777972"/>
    <lineage>
        <taxon>Bacteria</taxon>
        <taxon>Bacillati</taxon>
        <taxon>Cyanobacteriota</taxon>
        <taxon>Cyanophyceae</taxon>
        <taxon>Nostocales</taxon>
        <taxon>Aphanizomenonaceae</taxon>
        <taxon>Sphaerospermopsis</taxon>
        <taxon>Sphaerospermopsis aphanizomenoides</taxon>
    </lineage>
</organism>
<sequence>MNTLNNNYIANPYIIGRPIHEPENFFGRDDLFRFITDNLERGQKVIVLSGQKRIGKTSILKQIPQQVSQLIKGDKYYFADLDLQDKSSLTLDEFLYELSEQIIESSEIGSSLQIPAIEDFKENANQLFFGNILPQIYKHLSNKRIVLLLDEFDVFAHGKEFLKLLKNHNENKDKLFCIPVLGSNLDNISNFLDLRESPHKKIGLLNKDDAIELITKPAQSELQYTQEAIEEIWKLTSGHPYFTQVICHAIFTQARRNSRFQITNDDVEKAINTALELSEFGLTALWKSLQIPENVVFAIVAFFTEEYNLELDSSTIINELNKYGVEIIKSDLEKSIKNLVEWNFLEKLENSDKNRVTITIKLFSQWLIKKYSLKEIIYQLEQSVPEANELFIKTNEQENEIDTSQNHDENHNEHIINLYEQVLNLNPNYFTALYKLGELCLTCQEFIKAIDYYERYYKINYDRLKDDLIDARLKYGEYLMGKNNFYPAKEQFESILFIDKENEIATENLKRAEEEIEKNSTHPYAIEEYARPYWFVGRSYQFERAFEQIQSCSSAVFYGFHGVGKTSFLRYLASPQHWDESTSVESCNKTLQSFRFTQVKSIVY</sequence>
<dbReference type="InterPro" id="IPR027417">
    <property type="entry name" value="P-loop_NTPase"/>
</dbReference>
<dbReference type="PANTHER" id="PTHR34301:SF8">
    <property type="entry name" value="ATPASE DOMAIN-CONTAINING PROTEIN"/>
    <property type="match status" value="1"/>
</dbReference>
<dbReference type="Gene3D" id="3.40.50.300">
    <property type="entry name" value="P-loop containing nucleotide triphosphate hydrolases"/>
    <property type="match status" value="1"/>
</dbReference>
<dbReference type="Proteomes" id="UP000606776">
    <property type="component" value="Unassembled WGS sequence"/>
</dbReference>
<keyword evidence="1" id="KW-0175">Coiled coil</keyword>